<gene>
    <name evidence="10" type="primary">soxR</name>
    <name evidence="10" type="ORF">F4W09_10905</name>
</gene>
<keyword evidence="8" id="KW-0804">Transcription</keyword>
<dbReference type="SUPFAM" id="SSF46955">
    <property type="entry name" value="Putative DNA-binding domain"/>
    <property type="match status" value="1"/>
</dbReference>
<evidence type="ECO:0000256" key="8">
    <source>
        <dbReference type="ARBA" id="ARBA00023163"/>
    </source>
</evidence>
<evidence type="ECO:0000256" key="5">
    <source>
        <dbReference type="ARBA" id="ARBA00023014"/>
    </source>
</evidence>
<dbReference type="Gene3D" id="1.10.1660.10">
    <property type="match status" value="1"/>
</dbReference>
<evidence type="ECO:0000313" key="10">
    <source>
        <dbReference type="EMBL" id="KAB1854657.1"/>
    </source>
</evidence>
<keyword evidence="6" id="KW-0805">Transcription regulation</keyword>
<evidence type="ECO:0000256" key="1">
    <source>
        <dbReference type="ARBA" id="ARBA00014474"/>
    </source>
</evidence>
<dbReference type="PRINTS" id="PR00040">
    <property type="entry name" value="HTHMERR"/>
</dbReference>
<feature type="domain" description="HTH merR-type" evidence="9">
    <location>
        <begin position="7"/>
        <end position="75"/>
    </location>
</feature>
<dbReference type="AlphaFoldDB" id="A0A5N4W8Q8"/>
<dbReference type="Proteomes" id="UP000325788">
    <property type="component" value="Unassembled WGS sequence"/>
</dbReference>
<dbReference type="Pfam" id="PF00376">
    <property type="entry name" value="MerR"/>
    <property type="match status" value="1"/>
</dbReference>
<organism evidence="10 11">
    <name type="scientific">Acinetobacter tandoii</name>
    <dbReference type="NCBI Taxonomy" id="202954"/>
    <lineage>
        <taxon>Bacteria</taxon>
        <taxon>Pseudomonadati</taxon>
        <taxon>Pseudomonadota</taxon>
        <taxon>Gammaproteobacteria</taxon>
        <taxon>Moraxellales</taxon>
        <taxon>Moraxellaceae</taxon>
        <taxon>Acinetobacter</taxon>
    </lineage>
</organism>
<evidence type="ECO:0000256" key="2">
    <source>
        <dbReference type="ARBA" id="ARBA00022714"/>
    </source>
</evidence>
<dbReference type="GO" id="GO:0003677">
    <property type="term" value="F:DNA binding"/>
    <property type="evidence" value="ECO:0007669"/>
    <property type="project" value="UniProtKB-KW"/>
</dbReference>
<keyword evidence="5" id="KW-0411">Iron-sulfur</keyword>
<dbReference type="InterPro" id="IPR000551">
    <property type="entry name" value="MerR-type_HTH_dom"/>
</dbReference>
<evidence type="ECO:0000259" key="9">
    <source>
        <dbReference type="PROSITE" id="PS50937"/>
    </source>
</evidence>
<protein>
    <recommendedName>
        <fullName evidence="1">Redox-sensitive transcriptional activator SoxR</fullName>
    </recommendedName>
</protein>
<evidence type="ECO:0000256" key="7">
    <source>
        <dbReference type="ARBA" id="ARBA00023125"/>
    </source>
</evidence>
<dbReference type="PROSITE" id="PS50937">
    <property type="entry name" value="HTH_MERR_2"/>
    <property type="match status" value="1"/>
</dbReference>
<dbReference type="InterPro" id="IPR047057">
    <property type="entry name" value="MerR_fam"/>
</dbReference>
<dbReference type="NCBIfam" id="TIGR01950">
    <property type="entry name" value="SoxR"/>
    <property type="match status" value="1"/>
</dbReference>
<evidence type="ECO:0000256" key="3">
    <source>
        <dbReference type="ARBA" id="ARBA00022723"/>
    </source>
</evidence>
<evidence type="ECO:0000313" key="11">
    <source>
        <dbReference type="Proteomes" id="UP000325788"/>
    </source>
</evidence>
<name>A0A5N4W8Q8_9GAMM</name>
<proteinExistence type="predicted"/>
<dbReference type="GO" id="GO:0046872">
    <property type="term" value="F:metal ion binding"/>
    <property type="evidence" value="ECO:0007669"/>
    <property type="project" value="UniProtKB-KW"/>
</dbReference>
<accession>A0A5N4W8Q8</accession>
<dbReference type="GO" id="GO:0006979">
    <property type="term" value="P:response to oxidative stress"/>
    <property type="evidence" value="ECO:0007669"/>
    <property type="project" value="InterPro"/>
</dbReference>
<dbReference type="GO" id="GO:0003700">
    <property type="term" value="F:DNA-binding transcription factor activity"/>
    <property type="evidence" value="ECO:0007669"/>
    <property type="project" value="InterPro"/>
</dbReference>
<evidence type="ECO:0000256" key="6">
    <source>
        <dbReference type="ARBA" id="ARBA00023015"/>
    </source>
</evidence>
<dbReference type="InterPro" id="IPR010211">
    <property type="entry name" value="Redox-sen_tscrpt-act_SoxR"/>
</dbReference>
<sequence>MPSAQQWLSIGDLAKRSDVSVAALRFYEEKELIWSARTSGNQRRYQRSMLRRIAIIKAAQQVGISLQQVKVAFSALPKQGNATKQDWQQMSQQWQTQLDQQIVHLLQLRQQLDWCIGCGCLSLEQCPLRNPNDVLAETSAGAHFHELLLKMNSENTECSLSPKDEAFQ</sequence>
<keyword evidence="3" id="KW-0479">Metal-binding</keyword>
<keyword evidence="2" id="KW-0001">2Fe-2S</keyword>
<dbReference type="GO" id="GO:0051537">
    <property type="term" value="F:2 iron, 2 sulfur cluster binding"/>
    <property type="evidence" value="ECO:0007669"/>
    <property type="project" value="UniProtKB-KW"/>
</dbReference>
<dbReference type="SMART" id="SM00422">
    <property type="entry name" value="HTH_MERR"/>
    <property type="match status" value="1"/>
</dbReference>
<comment type="caution">
    <text evidence="10">The sequence shown here is derived from an EMBL/GenBank/DDBJ whole genome shotgun (WGS) entry which is preliminary data.</text>
</comment>
<keyword evidence="7" id="KW-0238">DNA-binding</keyword>
<dbReference type="PANTHER" id="PTHR30204:SF0">
    <property type="entry name" value="REDOX-SENSITIVE TRANSCRIPTIONAL ACTIVATOR SOXR"/>
    <property type="match status" value="1"/>
</dbReference>
<reference evidence="10 11" key="1">
    <citation type="submission" date="2019-09" db="EMBL/GenBank/DDBJ databases">
        <title>Draft genome sequence of Acinetobacter tandoii W4-4-4 isolated from environmental water sample.</title>
        <authorList>
            <person name="Wee S.K."/>
            <person name="Yan B."/>
            <person name="Mustaffa S.B."/>
            <person name="Yap E.P.H."/>
        </authorList>
    </citation>
    <scope>NUCLEOTIDE SEQUENCE [LARGE SCALE GENOMIC DNA]</scope>
    <source>
        <strain evidence="10 11">W4-4-4</strain>
    </source>
</reference>
<dbReference type="InterPro" id="IPR015358">
    <property type="entry name" value="Tscrpt_reg_MerR_DNA-bd"/>
</dbReference>
<dbReference type="EMBL" id="VXLD01000006">
    <property type="protein sequence ID" value="KAB1854657.1"/>
    <property type="molecule type" value="Genomic_DNA"/>
</dbReference>
<dbReference type="InterPro" id="IPR009061">
    <property type="entry name" value="DNA-bd_dom_put_sf"/>
</dbReference>
<evidence type="ECO:0000256" key="4">
    <source>
        <dbReference type="ARBA" id="ARBA00023004"/>
    </source>
</evidence>
<dbReference type="Pfam" id="PF09278">
    <property type="entry name" value="MerR-DNA-bind"/>
    <property type="match status" value="1"/>
</dbReference>
<dbReference type="PANTHER" id="PTHR30204">
    <property type="entry name" value="REDOX-CYCLING DRUG-SENSING TRANSCRIPTIONAL ACTIVATOR SOXR"/>
    <property type="match status" value="1"/>
</dbReference>
<keyword evidence="4" id="KW-0408">Iron</keyword>